<protein>
    <submittedName>
        <fullName evidence="1">ARAD1C43714p</fullName>
    </submittedName>
</protein>
<reference evidence="1" key="2">
    <citation type="submission" date="2014-06" db="EMBL/GenBank/DDBJ databases">
        <title>The complete genome of Blastobotrys (Arxula) adeninivorans LS3 - a yeast of biotechnological interest.</title>
        <authorList>
            <person name="Kunze G."/>
            <person name="Gaillardin C."/>
            <person name="Czernicka M."/>
            <person name="Durrens P."/>
            <person name="Martin T."/>
            <person name="Boer E."/>
            <person name="Gabaldon T."/>
            <person name="Cruz J."/>
            <person name="Talla E."/>
            <person name="Marck C."/>
            <person name="Goffeau A."/>
            <person name="Barbe V."/>
            <person name="Baret P."/>
            <person name="Baronian K."/>
            <person name="Beier S."/>
            <person name="Bleykasten C."/>
            <person name="Bode R."/>
            <person name="Casaregola S."/>
            <person name="Despons L."/>
            <person name="Fairhead C."/>
            <person name="Giersberg M."/>
            <person name="Gierski P."/>
            <person name="Hahnel U."/>
            <person name="Hartmann A."/>
            <person name="Jankowska D."/>
            <person name="Jubin C."/>
            <person name="Jung P."/>
            <person name="Lafontaine I."/>
            <person name="Leh-Louis V."/>
            <person name="Lemaire M."/>
            <person name="Marcet-Houben M."/>
            <person name="Mascher M."/>
            <person name="Morel G."/>
            <person name="Richard G.-F."/>
            <person name="Riechen J."/>
            <person name="Sacerdot C."/>
            <person name="Sarkar A."/>
            <person name="Savel G."/>
            <person name="Schacherer J."/>
            <person name="Sherman D."/>
            <person name="Straub M.-L."/>
            <person name="Stein N."/>
            <person name="Thierry A."/>
            <person name="Trautwein-Schult A."/>
            <person name="Westhof E."/>
            <person name="Worch S."/>
            <person name="Dujon B."/>
            <person name="Souciet J.-L."/>
            <person name="Wincker P."/>
            <person name="Scholz U."/>
            <person name="Neuveglise N."/>
        </authorList>
    </citation>
    <scope>NUCLEOTIDE SEQUENCE</scope>
    <source>
        <strain evidence="1">LS3</strain>
    </source>
</reference>
<dbReference type="EMBL" id="HG937693">
    <property type="protein sequence ID" value="CDP35799.1"/>
    <property type="molecule type" value="Genomic_DNA"/>
</dbReference>
<organism evidence="1">
    <name type="scientific">Blastobotrys adeninivorans</name>
    <name type="common">Yeast</name>
    <name type="synonym">Arxula adeninivorans</name>
    <dbReference type="NCBI Taxonomy" id="409370"/>
    <lineage>
        <taxon>Eukaryota</taxon>
        <taxon>Fungi</taxon>
        <taxon>Dikarya</taxon>
        <taxon>Ascomycota</taxon>
        <taxon>Saccharomycotina</taxon>
        <taxon>Dipodascomycetes</taxon>
        <taxon>Dipodascales</taxon>
        <taxon>Trichomonascaceae</taxon>
        <taxon>Blastobotrys</taxon>
    </lineage>
</organism>
<gene>
    <name evidence="1" type="ORF">GNLVRS02_ARAD1C43714g</name>
</gene>
<name>A0A060T4S7_BLAAD</name>
<reference evidence="1" key="1">
    <citation type="submission" date="2014-02" db="EMBL/GenBank/DDBJ databases">
        <authorList>
            <person name="Genoscope - CEA"/>
        </authorList>
    </citation>
    <scope>NUCLEOTIDE SEQUENCE</scope>
    <source>
        <strain evidence="1">LS3</strain>
    </source>
</reference>
<dbReference type="AlphaFoldDB" id="A0A060T4S7"/>
<sequence>MDPFIQWREKVLQLLRTYDLEAVVTSEEANECLNRTPRYRMAAQKMLDYLDTDILVSVISQGTTGDIKAIWEWVNEFYSVAKSTSEYNGAPFFPKTESPEQFVKRFNHFTATIDEPLRTELFLDQLWLVPSIQKPLSHHLSLYTMQQDFIDQMNSIVKYKK</sequence>
<accession>A0A060T4S7</accession>
<evidence type="ECO:0000313" key="1">
    <source>
        <dbReference type="EMBL" id="CDP35799.1"/>
    </source>
</evidence>
<proteinExistence type="predicted"/>